<dbReference type="InterPro" id="IPR001251">
    <property type="entry name" value="CRAL-TRIO_dom"/>
</dbReference>
<dbReference type="InterPro" id="IPR011074">
    <property type="entry name" value="CRAL/TRIO_N_dom"/>
</dbReference>
<dbReference type="PANTHER" id="PTHR45932">
    <property type="entry name" value="PATELLIN-1"/>
    <property type="match status" value="1"/>
</dbReference>
<protein>
    <submittedName>
        <fullName evidence="5">11982_t:CDS:1</fullName>
    </submittedName>
</protein>
<dbReference type="SUPFAM" id="SSF52087">
    <property type="entry name" value="CRAL/TRIO domain"/>
    <property type="match status" value="1"/>
</dbReference>
<dbReference type="SMART" id="SM00516">
    <property type="entry name" value="SEC14"/>
    <property type="match status" value="1"/>
</dbReference>
<evidence type="ECO:0000256" key="3">
    <source>
        <dbReference type="ARBA" id="ARBA00023136"/>
    </source>
</evidence>
<dbReference type="AlphaFoldDB" id="A0A9N9DQ66"/>
<keyword evidence="3" id="KW-0472">Membrane</keyword>
<dbReference type="SUPFAM" id="SSF46938">
    <property type="entry name" value="CRAL/TRIO N-terminal domain"/>
    <property type="match status" value="1"/>
</dbReference>
<keyword evidence="2" id="KW-0813">Transport</keyword>
<feature type="domain" description="CRAL-TRIO" evidence="4">
    <location>
        <begin position="93"/>
        <end position="266"/>
    </location>
</feature>
<dbReference type="CDD" id="cd00170">
    <property type="entry name" value="SEC14"/>
    <property type="match status" value="1"/>
</dbReference>
<dbReference type="Gene3D" id="3.40.525.10">
    <property type="entry name" value="CRAL-TRIO lipid binding domain"/>
    <property type="match status" value="1"/>
</dbReference>
<dbReference type="Pfam" id="PF00650">
    <property type="entry name" value="CRAL_TRIO"/>
    <property type="match status" value="1"/>
</dbReference>
<dbReference type="InterPro" id="IPR036273">
    <property type="entry name" value="CRAL/TRIO_N_dom_sf"/>
</dbReference>
<dbReference type="GO" id="GO:0008289">
    <property type="term" value="F:lipid binding"/>
    <property type="evidence" value="ECO:0007669"/>
    <property type="project" value="InterPro"/>
</dbReference>
<dbReference type="GO" id="GO:0016020">
    <property type="term" value="C:membrane"/>
    <property type="evidence" value="ECO:0007669"/>
    <property type="project" value="UniProtKB-SubCell"/>
</dbReference>
<accession>A0A9N9DQ66</accession>
<dbReference type="EMBL" id="CAJVPV010010157">
    <property type="protein sequence ID" value="CAG8648401.1"/>
    <property type="molecule type" value="Genomic_DNA"/>
</dbReference>
<comment type="caution">
    <text evidence="5">The sequence shown here is derived from an EMBL/GenBank/DDBJ whole genome shotgun (WGS) entry which is preliminary data.</text>
</comment>
<dbReference type="Proteomes" id="UP000789342">
    <property type="component" value="Unassembled WGS sequence"/>
</dbReference>
<gene>
    <name evidence="5" type="ORF">AMORRO_LOCUS9840</name>
</gene>
<evidence type="ECO:0000313" key="5">
    <source>
        <dbReference type="EMBL" id="CAG8648401.1"/>
    </source>
</evidence>
<proteinExistence type="predicted"/>
<reference evidence="5" key="1">
    <citation type="submission" date="2021-06" db="EMBL/GenBank/DDBJ databases">
        <authorList>
            <person name="Kallberg Y."/>
            <person name="Tangrot J."/>
            <person name="Rosling A."/>
        </authorList>
    </citation>
    <scope>NUCLEOTIDE SEQUENCE</scope>
    <source>
        <strain evidence="5">CL551</strain>
    </source>
</reference>
<dbReference type="SMART" id="SM01100">
    <property type="entry name" value="CRAL_TRIO_N"/>
    <property type="match status" value="1"/>
</dbReference>
<dbReference type="OrthoDB" id="75724at2759"/>
<evidence type="ECO:0000259" key="4">
    <source>
        <dbReference type="PROSITE" id="PS50191"/>
    </source>
</evidence>
<dbReference type="PANTHER" id="PTHR45932:SF17">
    <property type="entry name" value="CELLULAR RETINALDEHYDE-BINDING_TRIPLE FUNCTION DOMAIN-CONTAINING PROTEIN"/>
    <property type="match status" value="1"/>
</dbReference>
<comment type="subcellular location">
    <subcellularLocation>
        <location evidence="1">Membrane</location>
    </subcellularLocation>
</comment>
<dbReference type="InterPro" id="IPR044834">
    <property type="entry name" value="PATL"/>
</dbReference>
<dbReference type="Pfam" id="PF03765">
    <property type="entry name" value="CRAL_TRIO_N"/>
    <property type="match status" value="1"/>
</dbReference>
<name>A0A9N9DQ66_9GLOM</name>
<evidence type="ECO:0000256" key="1">
    <source>
        <dbReference type="ARBA" id="ARBA00004370"/>
    </source>
</evidence>
<organism evidence="5 6">
    <name type="scientific">Acaulospora morrowiae</name>
    <dbReference type="NCBI Taxonomy" id="94023"/>
    <lineage>
        <taxon>Eukaryota</taxon>
        <taxon>Fungi</taxon>
        <taxon>Fungi incertae sedis</taxon>
        <taxon>Mucoromycota</taxon>
        <taxon>Glomeromycotina</taxon>
        <taxon>Glomeromycetes</taxon>
        <taxon>Diversisporales</taxon>
        <taxon>Acaulosporaceae</taxon>
        <taxon>Acaulospora</taxon>
    </lineage>
</organism>
<dbReference type="InterPro" id="IPR036865">
    <property type="entry name" value="CRAL-TRIO_dom_sf"/>
</dbReference>
<evidence type="ECO:0000256" key="2">
    <source>
        <dbReference type="ARBA" id="ARBA00022448"/>
    </source>
</evidence>
<dbReference type="PROSITE" id="PS50191">
    <property type="entry name" value="CRAL_TRIO"/>
    <property type="match status" value="1"/>
</dbReference>
<sequence>MNTENTESNLLVNAFNEEEKKGINELKALLPEIIKDSGVPENYTLWGISLDKDSSDDRLDVILRKFLKARNLDVNLAKEMLTNSLKWRIEFKTDSILSETFPESIFAKVGFIHKHDKYNRPVTYNLYGGLDNNEVFGDLDRFLRWRVQLMEKGIQHLDFVKVDQIAQVHDYNMVSMMSYDKTAKTASKSVIQIIQENYPEFLAVKYFINVPWWGDYIFKFISMFLSEETKSKFIVASQSNVKECMTAAIDEGNLPVAYGGQSIVPGFEVEEVNV</sequence>
<keyword evidence="6" id="KW-1185">Reference proteome</keyword>
<evidence type="ECO:0000313" key="6">
    <source>
        <dbReference type="Proteomes" id="UP000789342"/>
    </source>
</evidence>